<keyword evidence="2" id="KW-0808">Transferase</keyword>
<keyword evidence="3" id="KW-1185">Reference proteome</keyword>
<name>N0E1Z0_9MICO</name>
<dbReference type="PANTHER" id="PTHR18964:SF146">
    <property type="entry name" value="POLYPHOSPHATE GLUCOKINASE"/>
    <property type="match status" value="1"/>
</dbReference>
<organism evidence="2 3">
    <name type="scientific">Phycicoccus elongatus Lp2</name>
    <dbReference type="NCBI Taxonomy" id="1193181"/>
    <lineage>
        <taxon>Bacteria</taxon>
        <taxon>Bacillati</taxon>
        <taxon>Actinomycetota</taxon>
        <taxon>Actinomycetes</taxon>
        <taxon>Micrococcales</taxon>
        <taxon>Intrasporangiaceae</taxon>
        <taxon>Phycicoccus</taxon>
    </lineage>
</organism>
<comment type="caution">
    <text evidence="2">The sequence shown here is derived from an EMBL/GenBank/DDBJ whole genome shotgun (WGS) entry which is preliminary data.</text>
</comment>
<dbReference type="Pfam" id="PF00480">
    <property type="entry name" value="ROK"/>
    <property type="match status" value="1"/>
</dbReference>
<dbReference type="InterPro" id="IPR043129">
    <property type="entry name" value="ATPase_NBD"/>
</dbReference>
<gene>
    <name evidence="2" type="primary">ppgK</name>
    <name evidence="2" type="ORF">BN10_730009</name>
</gene>
<accession>N0E1Z0</accession>
<dbReference type="AlphaFoldDB" id="N0E1Z0"/>
<dbReference type="EC" id="2.7.1.63" evidence="2"/>
<dbReference type="InterPro" id="IPR000600">
    <property type="entry name" value="ROK"/>
</dbReference>
<dbReference type="PANTHER" id="PTHR18964">
    <property type="entry name" value="ROK (REPRESSOR, ORF, KINASE) FAMILY"/>
    <property type="match status" value="1"/>
</dbReference>
<evidence type="ECO:0000313" key="3">
    <source>
        <dbReference type="Proteomes" id="UP000013167"/>
    </source>
</evidence>
<dbReference type="GO" id="GO:0047330">
    <property type="term" value="F:polyphosphate-glucose phosphotransferase activity"/>
    <property type="evidence" value="ECO:0007669"/>
    <property type="project" value="UniProtKB-EC"/>
</dbReference>
<evidence type="ECO:0000313" key="2">
    <source>
        <dbReference type="EMBL" id="CCH70978.1"/>
    </source>
</evidence>
<dbReference type="OrthoDB" id="849313at2"/>
<evidence type="ECO:0000256" key="1">
    <source>
        <dbReference type="ARBA" id="ARBA00006479"/>
    </source>
</evidence>
<dbReference type="HOGENOM" id="CLU_065796_0_0_11"/>
<dbReference type="CDD" id="cd24058">
    <property type="entry name" value="ASKHA_NBD_ROK_PPGK"/>
    <property type="match status" value="1"/>
</dbReference>
<reference evidence="2 3" key="1">
    <citation type="journal article" date="2013" name="ISME J.">
        <title>A metabolic model for members of the genus Tetrasphaera involved in enhanced biological phosphorus removal.</title>
        <authorList>
            <person name="Kristiansen R."/>
            <person name="Nguyen H.T.T."/>
            <person name="Saunders A.M."/>
            <person name="Nielsen J.L."/>
            <person name="Wimmer R."/>
            <person name="Le V.Q."/>
            <person name="McIlroy S.J."/>
            <person name="Petrovski S."/>
            <person name="Seviour R.J."/>
            <person name="Calteau A."/>
            <person name="Nielsen K.L."/>
            <person name="Nielsen P.H."/>
        </authorList>
    </citation>
    <scope>NUCLEOTIDE SEQUENCE [LARGE SCALE GENOMIC DNA]</scope>
    <source>
        <strain evidence="2 3">Lp2</strain>
    </source>
</reference>
<dbReference type="STRING" id="1193181.BN10_730009"/>
<dbReference type="RefSeq" id="WP_010850814.1">
    <property type="nucleotide sequence ID" value="NZ_HF570956.1"/>
</dbReference>
<dbReference type="EMBL" id="CAIZ01000145">
    <property type="protein sequence ID" value="CCH70978.1"/>
    <property type="molecule type" value="Genomic_DNA"/>
</dbReference>
<proteinExistence type="inferred from homology"/>
<dbReference type="Gene3D" id="3.30.420.40">
    <property type="match status" value="2"/>
</dbReference>
<dbReference type="eggNOG" id="COG1940">
    <property type="taxonomic scope" value="Bacteria"/>
</dbReference>
<dbReference type="Proteomes" id="UP000013167">
    <property type="component" value="Unassembled WGS sequence"/>
</dbReference>
<keyword evidence="2" id="KW-0418">Kinase</keyword>
<protein>
    <submittedName>
        <fullName evidence="2">Polyphosphate glucokinase</fullName>
        <ecNumber evidence="2">2.7.1.63</ecNumber>
    </submittedName>
</protein>
<sequence>MPSHPTASLGIDIGGSGIKGAPVDLEVGHLVSDRLRIDTPNPSTPEAVADVIAQIVDHFKDVVGPTAPIGVTIPGVVMHGVVKTAANIDKGWIDCPMEDMLEARLGRDIVVVNDADAAGVGELHYGAAKGQQGLVILTTLGTGIGSAVLHDGVLVPNSEYGHLEVDGHDAESKAAASIRKLEDLSWADYSARLSRYYQALESVTWPDLIVIGGGVSRKPEKFLPRIKCRTPLVAATLANEAGIIGAAKLAADAQKVRGRHSS</sequence>
<comment type="similarity">
    <text evidence="1">Belongs to the ROK (NagC/XylR) family.</text>
</comment>
<dbReference type="NCBIfam" id="NF045942">
    <property type="entry name" value="PolPhglucPhase"/>
    <property type="match status" value="1"/>
</dbReference>
<dbReference type="SUPFAM" id="SSF53067">
    <property type="entry name" value="Actin-like ATPase domain"/>
    <property type="match status" value="1"/>
</dbReference>